<evidence type="ECO:0000313" key="2">
    <source>
        <dbReference type="Proteomes" id="UP001469553"/>
    </source>
</evidence>
<organism evidence="1 2">
    <name type="scientific">Ameca splendens</name>
    <dbReference type="NCBI Taxonomy" id="208324"/>
    <lineage>
        <taxon>Eukaryota</taxon>
        <taxon>Metazoa</taxon>
        <taxon>Chordata</taxon>
        <taxon>Craniata</taxon>
        <taxon>Vertebrata</taxon>
        <taxon>Euteleostomi</taxon>
        <taxon>Actinopterygii</taxon>
        <taxon>Neopterygii</taxon>
        <taxon>Teleostei</taxon>
        <taxon>Neoteleostei</taxon>
        <taxon>Acanthomorphata</taxon>
        <taxon>Ovalentaria</taxon>
        <taxon>Atherinomorphae</taxon>
        <taxon>Cyprinodontiformes</taxon>
        <taxon>Goodeidae</taxon>
        <taxon>Ameca</taxon>
    </lineage>
</organism>
<sequence length="99" mass="11746">MRKKEPVVYVAKIHGDPGFMTPCSYKSYQSKLSLIKQSQWITEKQHRVQTKPLKCVYCGKCDTETGNKVKGQHQQNRYNVQNKYLEPRYRHTKHMLCKN</sequence>
<evidence type="ECO:0000313" key="1">
    <source>
        <dbReference type="EMBL" id="MEQ2301189.1"/>
    </source>
</evidence>
<reference evidence="1 2" key="1">
    <citation type="submission" date="2021-06" db="EMBL/GenBank/DDBJ databases">
        <authorList>
            <person name="Palmer J.M."/>
        </authorList>
    </citation>
    <scope>NUCLEOTIDE SEQUENCE [LARGE SCALE GENOMIC DNA]</scope>
    <source>
        <strain evidence="1 2">AS_MEX2019</strain>
        <tissue evidence="1">Muscle</tissue>
    </source>
</reference>
<keyword evidence="2" id="KW-1185">Reference proteome</keyword>
<accession>A0ABV0Z5K9</accession>
<protein>
    <submittedName>
        <fullName evidence="1">Uncharacterized protein</fullName>
    </submittedName>
</protein>
<gene>
    <name evidence="1" type="ORF">AMECASPLE_033365</name>
</gene>
<name>A0ABV0Z5K9_9TELE</name>
<proteinExistence type="predicted"/>
<dbReference type="EMBL" id="JAHRIP010051537">
    <property type="protein sequence ID" value="MEQ2301189.1"/>
    <property type="molecule type" value="Genomic_DNA"/>
</dbReference>
<dbReference type="Proteomes" id="UP001469553">
    <property type="component" value="Unassembled WGS sequence"/>
</dbReference>
<comment type="caution">
    <text evidence="1">The sequence shown here is derived from an EMBL/GenBank/DDBJ whole genome shotgun (WGS) entry which is preliminary data.</text>
</comment>